<sequence length="259" mass="28894">MEAAQNDMLGSPPRRGKDDCDAADIFARDMEVARAVRGLRWKLGPPSLVPLRLASTAAGKTLGKPKSKPRQTIRRFVPEDVKRFVKADGKLLTTRENKEFLLNYDIEPDNGRMTRFLAGPDLHRIASDFNVTFAFSPNHVVHPHDLRYFEPRGHPLAAMKRAEYARKTREQPLWVMVTSAGGASAVVRTLTQRRLARAVHTALEAMGYQSAPGLSPTKEIRGTFWATVHNPIKAATQSAERFGKAVAAAVDKECSRRRR</sequence>
<evidence type="ECO:0000313" key="3">
    <source>
        <dbReference type="Proteomes" id="UP000245956"/>
    </source>
</evidence>
<gene>
    <name evidence="2" type="ORF">PCL_12419</name>
</gene>
<evidence type="ECO:0000313" key="2">
    <source>
        <dbReference type="EMBL" id="PWI71051.1"/>
    </source>
</evidence>
<dbReference type="EMBL" id="LCWV01000008">
    <property type="protein sequence ID" value="PWI71051.1"/>
    <property type="molecule type" value="Genomic_DNA"/>
</dbReference>
<evidence type="ECO:0000256" key="1">
    <source>
        <dbReference type="SAM" id="MobiDB-lite"/>
    </source>
</evidence>
<accession>A0A2U3E974</accession>
<name>A0A2U3E974_PURLI</name>
<protein>
    <submittedName>
        <fullName evidence="2">Uncharacterized protein</fullName>
    </submittedName>
</protein>
<dbReference type="Proteomes" id="UP000245956">
    <property type="component" value="Unassembled WGS sequence"/>
</dbReference>
<dbReference type="AlphaFoldDB" id="A0A2U3E974"/>
<comment type="caution">
    <text evidence="2">The sequence shown here is derived from an EMBL/GenBank/DDBJ whole genome shotgun (WGS) entry which is preliminary data.</text>
</comment>
<feature type="region of interest" description="Disordered" evidence="1">
    <location>
        <begin position="1"/>
        <end position="20"/>
    </location>
</feature>
<organism evidence="2 3">
    <name type="scientific">Purpureocillium lilacinum</name>
    <name type="common">Paecilomyces lilacinus</name>
    <dbReference type="NCBI Taxonomy" id="33203"/>
    <lineage>
        <taxon>Eukaryota</taxon>
        <taxon>Fungi</taxon>
        <taxon>Dikarya</taxon>
        <taxon>Ascomycota</taxon>
        <taxon>Pezizomycotina</taxon>
        <taxon>Sordariomycetes</taxon>
        <taxon>Hypocreomycetidae</taxon>
        <taxon>Hypocreales</taxon>
        <taxon>Ophiocordycipitaceae</taxon>
        <taxon>Purpureocillium</taxon>
    </lineage>
</organism>
<proteinExistence type="predicted"/>
<reference evidence="2 3" key="1">
    <citation type="journal article" date="2016" name="Front. Microbiol.">
        <title>Genome and transcriptome sequences reveal the specific parasitism of the nematophagous Purpureocillium lilacinum 36-1.</title>
        <authorList>
            <person name="Xie J."/>
            <person name="Li S."/>
            <person name="Mo C."/>
            <person name="Xiao X."/>
            <person name="Peng D."/>
            <person name="Wang G."/>
            <person name="Xiao Y."/>
        </authorList>
    </citation>
    <scope>NUCLEOTIDE SEQUENCE [LARGE SCALE GENOMIC DNA]</scope>
    <source>
        <strain evidence="2 3">36-1</strain>
    </source>
</reference>